<keyword evidence="2" id="KW-1185">Reference proteome</keyword>
<comment type="caution">
    <text evidence="1">The sequence shown here is derived from an EMBL/GenBank/DDBJ whole genome shotgun (WGS) entry which is preliminary data.</text>
</comment>
<dbReference type="EMBL" id="CATNWA010018270">
    <property type="protein sequence ID" value="CAI9606438.1"/>
    <property type="molecule type" value="Genomic_DNA"/>
</dbReference>
<organism evidence="1 2">
    <name type="scientific">Staurois parvus</name>
    <dbReference type="NCBI Taxonomy" id="386267"/>
    <lineage>
        <taxon>Eukaryota</taxon>
        <taxon>Metazoa</taxon>
        <taxon>Chordata</taxon>
        <taxon>Craniata</taxon>
        <taxon>Vertebrata</taxon>
        <taxon>Euteleostomi</taxon>
        <taxon>Amphibia</taxon>
        <taxon>Batrachia</taxon>
        <taxon>Anura</taxon>
        <taxon>Neobatrachia</taxon>
        <taxon>Ranoidea</taxon>
        <taxon>Ranidae</taxon>
        <taxon>Staurois</taxon>
    </lineage>
</organism>
<name>A0ABN9GFZ3_9NEOB</name>
<protein>
    <submittedName>
        <fullName evidence="1">Uncharacterized protein</fullName>
    </submittedName>
</protein>
<evidence type="ECO:0000313" key="2">
    <source>
        <dbReference type="Proteomes" id="UP001162483"/>
    </source>
</evidence>
<gene>
    <name evidence="1" type="ORF">SPARVUS_LOCUS13769186</name>
</gene>
<reference evidence="1" key="1">
    <citation type="submission" date="2023-05" db="EMBL/GenBank/DDBJ databases">
        <authorList>
            <person name="Stuckert A."/>
        </authorList>
    </citation>
    <scope>NUCLEOTIDE SEQUENCE</scope>
</reference>
<proteinExistence type="predicted"/>
<evidence type="ECO:0000313" key="1">
    <source>
        <dbReference type="EMBL" id="CAI9606438.1"/>
    </source>
</evidence>
<dbReference type="Proteomes" id="UP001162483">
    <property type="component" value="Unassembled WGS sequence"/>
</dbReference>
<accession>A0ABN9GFZ3</accession>
<sequence>MSGILQLCDSYGSPRATAVRVHMCVSVRARMSPQGGLFKPAIQCNQCLLVYNVLHSIT</sequence>